<evidence type="ECO:0000313" key="3">
    <source>
        <dbReference type="EMBL" id="MCS0591044.1"/>
    </source>
</evidence>
<dbReference type="EMBL" id="JANUGX010000022">
    <property type="protein sequence ID" value="MCS0591044.1"/>
    <property type="molecule type" value="Genomic_DNA"/>
</dbReference>
<reference evidence="3 4" key="1">
    <citation type="submission" date="2022-08" db="EMBL/GenBank/DDBJ databases">
        <title>Reclassification of Massilia species as members of the genera Telluria, Duganella, Pseudoduganella, Mokoshia gen. nov. and Zemynaea gen. nov. using orthogonal and non-orthogonal genome-based approaches.</title>
        <authorList>
            <person name="Bowman J.P."/>
        </authorList>
    </citation>
    <scope>NUCLEOTIDE SEQUENCE [LARGE SCALE GENOMIC DNA]</scope>
    <source>
        <strain evidence="3 4">LMG 28164</strain>
    </source>
</reference>
<evidence type="ECO:0000313" key="4">
    <source>
        <dbReference type="Proteomes" id="UP001205560"/>
    </source>
</evidence>
<feature type="region of interest" description="Disordered" evidence="1">
    <location>
        <begin position="604"/>
        <end position="634"/>
    </location>
</feature>
<keyword evidence="4" id="KW-1185">Reference proteome</keyword>
<proteinExistence type="predicted"/>
<dbReference type="PROSITE" id="PS51257">
    <property type="entry name" value="PROKAR_LIPOPROTEIN"/>
    <property type="match status" value="1"/>
</dbReference>
<organism evidence="3 4">
    <name type="scientific">Massilia norwichensis</name>
    <dbReference type="NCBI Taxonomy" id="1442366"/>
    <lineage>
        <taxon>Bacteria</taxon>
        <taxon>Pseudomonadati</taxon>
        <taxon>Pseudomonadota</taxon>
        <taxon>Betaproteobacteria</taxon>
        <taxon>Burkholderiales</taxon>
        <taxon>Oxalobacteraceae</taxon>
        <taxon>Telluria group</taxon>
        <taxon>Massilia</taxon>
    </lineage>
</organism>
<dbReference type="InterPro" id="IPR010281">
    <property type="entry name" value="DUF885"/>
</dbReference>
<dbReference type="Pfam" id="PF05960">
    <property type="entry name" value="DUF885"/>
    <property type="match status" value="1"/>
</dbReference>
<evidence type="ECO:0000256" key="2">
    <source>
        <dbReference type="SAM" id="SignalP"/>
    </source>
</evidence>
<accession>A0ABT2AA17</accession>
<keyword evidence="2" id="KW-0732">Signal</keyword>
<gene>
    <name evidence="3" type="ORF">NX782_17785</name>
</gene>
<dbReference type="PANTHER" id="PTHR33361:SF2">
    <property type="entry name" value="DUF885 DOMAIN-CONTAINING PROTEIN"/>
    <property type="match status" value="1"/>
</dbReference>
<comment type="caution">
    <text evidence="3">The sequence shown here is derived from an EMBL/GenBank/DDBJ whole genome shotgun (WGS) entry which is preliminary data.</text>
</comment>
<sequence>MPRLSAPRLFAARLSLSLFTFTLLTVSCLLAPPAAQAGDSSKETMHDQAQALFERDWQWRLKHQPEFATSIGDHRYDALLSDSSPAGAARTLDHERHMLELARQLDRSQLKGQDLLSLELFVLDKERSLARNALAPVDPQPITARDGLHIRLPQLAAQMPFITEDDYRSYIARLGAVPRHIDGLIEQLRAGMRTGWTAPKVAMAGLPAQLRALREHLGDGALSEPFRRLPATIPQEARDKLALDGQAAVANLAPSLQLLEDFIRNDYLPAARTTIAASSLPGGPAWYAFLVKSATTSDLTPAEIHALGQKEVVRIRAEIAAMVPSTGFRGNLNQFIAFARSDPRLFYTEPEALLNRYRRSIARVASKLPLLFNAIPGDELAVKPVQAAGAEGQGAAYYEAGSPDRMAALVINTARLNTRPLWEIETLTLHEGLPGHHLQVARTQGNSALPAFRRQGWYVAYGEGWAQYAESLGPELGLLRDPFSRFGYLADELLRAARLVADTGIHAMGWSRQQAIDYLNANTANPAPDNEVEVDRYIVRPGEALGYKLGQLRIASLRAEAQAALGERFDVRAFHDAVLENGALPLGVLERQVRRWIAAQRTPPADAAPAAGAPAATPIAPPATPPRNPDDIFQ</sequence>
<feature type="compositionally biased region" description="Low complexity" evidence="1">
    <location>
        <begin position="604"/>
        <end position="618"/>
    </location>
</feature>
<protein>
    <submittedName>
        <fullName evidence="3">DUF885 domain-containing protein</fullName>
    </submittedName>
</protein>
<feature type="chain" id="PRO_5046074499" evidence="2">
    <location>
        <begin position="38"/>
        <end position="634"/>
    </location>
</feature>
<evidence type="ECO:0000256" key="1">
    <source>
        <dbReference type="SAM" id="MobiDB-lite"/>
    </source>
</evidence>
<dbReference type="RefSeq" id="WP_258846816.1">
    <property type="nucleotide sequence ID" value="NZ_JANUGX010000022.1"/>
</dbReference>
<name>A0ABT2AA17_9BURK</name>
<feature type="signal peptide" evidence="2">
    <location>
        <begin position="1"/>
        <end position="37"/>
    </location>
</feature>
<dbReference type="PANTHER" id="PTHR33361">
    <property type="entry name" value="GLR0591 PROTEIN"/>
    <property type="match status" value="1"/>
</dbReference>
<dbReference type="Proteomes" id="UP001205560">
    <property type="component" value="Unassembled WGS sequence"/>
</dbReference>